<evidence type="ECO:0000313" key="3">
    <source>
        <dbReference type="Proteomes" id="UP000008141"/>
    </source>
</evidence>
<organism evidence="3">
    <name type="scientific">Chlorella variabilis</name>
    <name type="common">Green alga</name>
    <dbReference type="NCBI Taxonomy" id="554065"/>
    <lineage>
        <taxon>Eukaryota</taxon>
        <taxon>Viridiplantae</taxon>
        <taxon>Chlorophyta</taxon>
        <taxon>core chlorophytes</taxon>
        <taxon>Trebouxiophyceae</taxon>
        <taxon>Chlorellales</taxon>
        <taxon>Chlorellaceae</taxon>
        <taxon>Chlorella clade</taxon>
        <taxon>Chlorella</taxon>
    </lineage>
</organism>
<dbReference type="InParanoid" id="E1ZDJ0"/>
<dbReference type="PROSITE" id="PS50833">
    <property type="entry name" value="BRIX"/>
    <property type="match status" value="1"/>
</dbReference>
<dbReference type="InterPro" id="IPR007109">
    <property type="entry name" value="Brix"/>
</dbReference>
<dbReference type="GO" id="GO:0034457">
    <property type="term" value="C:Mpp10 complex"/>
    <property type="evidence" value="ECO:0007669"/>
    <property type="project" value="TreeGrafter"/>
</dbReference>
<evidence type="ECO:0000259" key="1">
    <source>
        <dbReference type="PROSITE" id="PS50833"/>
    </source>
</evidence>
<dbReference type="RefSeq" id="XP_005848524.1">
    <property type="nucleotide sequence ID" value="XM_005848462.1"/>
</dbReference>
<name>E1ZDJ0_CHLVA</name>
<dbReference type="EMBL" id="GL433842">
    <property type="protein sequence ID" value="EFN56422.1"/>
    <property type="molecule type" value="Genomic_DNA"/>
</dbReference>
<evidence type="ECO:0000313" key="2">
    <source>
        <dbReference type="EMBL" id="EFN56422.1"/>
    </source>
</evidence>
<dbReference type="InterPro" id="IPR044281">
    <property type="entry name" value="IMP4/RPF1"/>
</dbReference>
<sequence>MLRRNARLRREFLFRKSLEGKEKELYEKKRKIRQALEGAFWVPGTAELMLRAGGEGKPIPSELRREEAELRHQVELEDDNTAVPRTHIDDEYAHAGERDPKILITTSRDPSSRLVQFAKEVKLLFPNSQRVNRGGMMPKGAKSITLKECGPRFELKLYQIKLGTLDQPHAENEFVLRSYTNSAKRSKLATAEDEEQQ</sequence>
<dbReference type="Proteomes" id="UP000008141">
    <property type="component" value="Unassembled WGS sequence"/>
</dbReference>
<dbReference type="OMA" id="TLKECGP"/>
<dbReference type="FunCoup" id="E1ZDJ0">
    <property type="interactions" value="1762"/>
</dbReference>
<proteinExistence type="predicted"/>
<dbReference type="GeneID" id="17355589"/>
<dbReference type="KEGG" id="cvr:CHLNCDRAFT_51897"/>
<accession>E1ZDJ0</accession>
<dbReference type="OrthoDB" id="10253204at2759"/>
<reference evidence="2 3" key="1">
    <citation type="journal article" date="2010" name="Plant Cell">
        <title>The Chlorella variabilis NC64A genome reveals adaptation to photosymbiosis, coevolution with viruses, and cryptic sex.</title>
        <authorList>
            <person name="Blanc G."/>
            <person name="Duncan G."/>
            <person name="Agarkova I."/>
            <person name="Borodovsky M."/>
            <person name="Gurnon J."/>
            <person name="Kuo A."/>
            <person name="Lindquist E."/>
            <person name="Lucas S."/>
            <person name="Pangilinan J."/>
            <person name="Polle J."/>
            <person name="Salamov A."/>
            <person name="Terry A."/>
            <person name="Yamada T."/>
            <person name="Dunigan D.D."/>
            <person name="Grigoriev I.V."/>
            <person name="Claverie J.M."/>
            <person name="Van Etten J.L."/>
        </authorList>
    </citation>
    <scope>NUCLEOTIDE SEQUENCE [LARGE SCALE GENOMIC DNA]</scope>
    <source>
        <strain evidence="2 3">NC64A</strain>
    </source>
</reference>
<dbReference type="PANTHER" id="PTHR22734">
    <property type="entry name" value="U3 SMALL NUCLEOLAR RIBONUCLEOPROTEIN PROTEIN IMP4"/>
    <property type="match status" value="1"/>
</dbReference>
<dbReference type="GO" id="GO:0032040">
    <property type="term" value="C:small-subunit processome"/>
    <property type="evidence" value="ECO:0007669"/>
    <property type="project" value="TreeGrafter"/>
</dbReference>
<dbReference type="GO" id="GO:0006364">
    <property type="term" value="P:rRNA processing"/>
    <property type="evidence" value="ECO:0007669"/>
    <property type="project" value="InterPro"/>
</dbReference>
<dbReference type="STRING" id="554065.E1ZDJ0"/>
<dbReference type="Gene3D" id="3.40.50.10480">
    <property type="entry name" value="Probable brix-domain ribosomal biogenesis protein"/>
    <property type="match status" value="1"/>
</dbReference>
<dbReference type="eggNOG" id="KOG2781">
    <property type="taxonomic scope" value="Eukaryota"/>
</dbReference>
<feature type="domain" description="Brix" evidence="1">
    <location>
        <begin position="100"/>
        <end position="197"/>
    </location>
</feature>
<gene>
    <name evidence="2" type="ORF">CHLNCDRAFT_51897</name>
</gene>
<keyword evidence="3" id="KW-1185">Reference proteome</keyword>
<dbReference type="SUPFAM" id="SSF52954">
    <property type="entry name" value="Class II aaRS ABD-related"/>
    <property type="match status" value="1"/>
</dbReference>
<dbReference type="AlphaFoldDB" id="E1ZDJ0"/>
<dbReference type="PANTHER" id="PTHR22734:SF2">
    <property type="entry name" value="U3 SMALL NUCLEOLAR RIBONUCLEOPROTEIN PROTEIN IMP4"/>
    <property type="match status" value="1"/>
</dbReference>
<protein>
    <recommendedName>
        <fullName evidence="1">Brix domain-containing protein</fullName>
    </recommendedName>
</protein>
<dbReference type="GO" id="GO:0042134">
    <property type="term" value="F:rRNA primary transcript binding"/>
    <property type="evidence" value="ECO:0007669"/>
    <property type="project" value="InterPro"/>
</dbReference>
<dbReference type="GO" id="GO:0030515">
    <property type="term" value="F:snoRNA binding"/>
    <property type="evidence" value="ECO:0007669"/>
    <property type="project" value="TreeGrafter"/>
</dbReference>